<dbReference type="RefSeq" id="WP_268060850.1">
    <property type="nucleotide sequence ID" value="NZ_JAPQFJ010000006.1"/>
</dbReference>
<dbReference type="Pfam" id="PF07872">
    <property type="entry name" value="DUF1659"/>
    <property type="match status" value="1"/>
</dbReference>
<comment type="caution">
    <text evidence="2">The sequence shown here is derived from an EMBL/GenBank/DDBJ whole genome shotgun (WGS) entry which is preliminary data.</text>
</comment>
<sequence>MAKSTNIKSSLFLKYHLGQDDKGKEVFKTQTFNNVRTMAADEDIYSVGMALGSLLPDPVVEIFRKNTHLITES</sequence>
<name>A0ABT4D8E9_9CLOT</name>
<dbReference type="EMBL" id="JAPQFJ010000006">
    <property type="protein sequence ID" value="MCY6958433.1"/>
    <property type="molecule type" value="Genomic_DNA"/>
</dbReference>
<proteinExistence type="predicted"/>
<keyword evidence="3" id="KW-1185">Reference proteome</keyword>
<protein>
    <submittedName>
        <fullName evidence="2">DUF1659 domain-containing protein</fullName>
    </submittedName>
</protein>
<feature type="domain" description="DUF1659" evidence="1">
    <location>
        <begin position="3"/>
        <end position="72"/>
    </location>
</feature>
<organism evidence="2 3">
    <name type="scientific">Clostridium brassicae</name>
    <dbReference type="NCBI Taxonomy" id="2999072"/>
    <lineage>
        <taxon>Bacteria</taxon>
        <taxon>Bacillati</taxon>
        <taxon>Bacillota</taxon>
        <taxon>Clostridia</taxon>
        <taxon>Eubacteriales</taxon>
        <taxon>Clostridiaceae</taxon>
        <taxon>Clostridium</taxon>
    </lineage>
</organism>
<evidence type="ECO:0000259" key="1">
    <source>
        <dbReference type="Pfam" id="PF07872"/>
    </source>
</evidence>
<dbReference type="InterPro" id="IPR012454">
    <property type="entry name" value="DUF1659"/>
</dbReference>
<accession>A0ABT4D8E9</accession>
<evidence type="ECO:0000313" key="2">
    <source>
        <dbReference type="EMBL" id="MCY6958433.1"/>
    </source>
</evidence>
<dbReference type="Proteomes" id="UP001144612">
    <property type="component" value="Unassembled WGS sequence"/>
</dbReference>
<evidence type="ECO:0000313" key="3">
    <source>
        <dbReference type="Proteomes" id="UP001144612"/>
    </source>
</evidence>
<gene>
    <name evidence="2" type="ORF">OW729_07435</name>
</gene>
<reference evidence="2" key="1">
    <citation type="submission" date="2022-12" db="EMBL/GenBank/DDBJ databases">
        <title>Clostridium sp. nov., isolated from industrial wastewater.</title>
        <authorList>
            <person name="Jiayan W."/>
        </authorList>
    </citation>
    <scope>NUCLEOTIDE SEQUENCE</scope>
    <source>
        <strain evidence="2">ZC22-4</strain>
    </source>
</reference>